<feature type="domain" description="Macro" evidence="2">
    <location>
        <begin position="1"/>
        <end position="154"/>
    </location>
</feature>
<dbReference type="CDD" id="cd02901">
    <property type="entry name" value="Macro_Poa1p-like"/>
    <property type="match status" value="1"/>
</dbReference>
<comment type="catalytic activity">
    <reaction evidence="1">
        <text>an N-(ADP-alpha-D-ribosyl)-thymidine in DNA + H2O = a thymidine in DNA + ADP-D-ribose</text>
        <dbReference type="Rhea" id="RHEA:71655"/>
        <dbReference type="Rhea" id="RHEA-COMP:13556"/>
        <dbReference type="Rhea" id="RHEA-COMP:18051"/>
        <dbReference type="ChEBI" id="CHEBI:15377"/>
        <dbReference type="ChEBI" id="CHEBI:57967"/>
        <dbReference type="ChEBI" id="CHEBI:137386"/>
        <dbReference type="ChEBI" id="CHEBI:191199"/>
    </reaction>
    <physiologicalReaction direction="left-to-right" evidence="1">
        <dbReference type="Rhea" id="RHEA:71656"/>
    </physiologicalReaction>
</comment>
<evidence type="ECO:0000259" key="2">
    <source>
        <dbReference type="PROSITE" id="PS51154"/>
    </source>
</evidence>
<reference evidence="3 4" key="1">
    <citation type="submission" date="2015-11" db="EMBL/GenBank/DDBJ databases">
        <title>Genomic analysis of 38 Legionella species identifies large and diverse effector repertoires.</title>
        <authorList>
            <person name="Burstein D."/>
            <person name="Amaro F."/>
            <person name="Zusman T."/>
            <person name="Lifshitz Z."/>
            <person name="Cohen O."/>
            <person name="Gilbert J.A."/>
            <person name="Pupko T."/>
            <person name="Shuman H.A."/>
            <person name="Segal G."/>
        </authorList>
    </citation>
    <scope>NUCLEOTIDE SEQUENCE [LARGE SCALE GENOMIC DNA]</scope>
    <source>
        <strain evidence="3 4">ATCC 49506</strain>
    </source>
</reference>
<dbReference type="PANTHER" id="PTHR12521:SF0">
    <property type="entry name" value="ADP-RIBOSE GLYCOHYDROLASE OARD1"/>
    <property type="match status" value="1"/>
</dbReference>
<dbReference type="SMART" id="SM00506">
    <property type="entry name" value="A1pp"/>
    <property type="match status" value="1"/>
</dbReference>
<accession>A0A0W0X251</accession>
<dbReference type="GO" id="GO:0140291">
    <property type="term" value="P:peptidyl-glutamate ADP-deribosylation"/>
    <property type="evidence" value="ECO:0007669"/>
    <property type="project" value="TreeGrafter"/>
</dbReference>
<dbReference type="PROSITE" id="PS51154">
    <property type="entry name" value="MACRO"/>
    <property type="match status" value="1"/>
</dbReference>
<keyword evidence="4" id="KW-1185">Reference proteome</keyword>
<name>A0A0W0X251_9GAMM</name>
<dbReference type="InterPro" id="IPR050892">
    <property type="entry name" value="ADP-ribose_metab_enzymes"/>
</dbReference>
<evidence type="ECO:0000256" key="1">
    <source>
        <dbReference type="ARBA" id="ARBA00035885"/>
    </source>
</evidence>
<dbReference type="PATRIC" id="fig|45070.6.peg.524"/>
<dbReference type="OrthoDB" id="9780211at2"/>
<dbReference type="InterPro" id="IPR002589">
    <property type="entry name" value="Macro_dom"/>
</dbReference>
<comment type="caution">
    <text evidence="3">The sequence shown here is derived from an EMBL/GenBank/DDBJ whole genome shotgun (WGS) entry which is preliminary data.</text>
</comment>
<proteinExistence type="predicted"/>
<organism evidence="3 4">
    <name type="scientific">Legionella nautarum</name>
    <dbReference type="NCBI Taxonomy" id="45070"/>
    <lineage>
        <taxon>Bacteria</taxon>
        <taxon>Pseudomonadati</taxon>
        <taxon>Pseudomonadota</taxon>
        <taxon>Gammaproteobacteria</taxon>
        <taxon>Legionellales</taxon>
        <taxon>Legionellaceae</taxon>
        <taxon>Legionella</taxon>
    </lineage>
</organism>
<dbReference type="Gene3D" id="3.40.220.10">
    <property type="entry name" value="Leucine Aminopeptidase, subunit E, domain 1"/>
    <property type="match status" value="1"/>
</dbReference>
<dbReference type="STRING" id="45070.Lnau_0497"/>
<evidence type="ECO:0000313" key="3">
    <source>
        <dbReference type="EMBL" id="KTD38582.1"/>
    </source>
</evidence>
<dbReference type="RefSeq" id="WP_058503579.1">
    <property type="nucleotide sequence ID" value="NZ_CAAAIF010000024.1"/>
</dbReference>
<sequence>MITYKQGNLLTSEAEALVNTVNTVGVMGKGIALMFKEQFPDNMINYKSACRNKLVQIGKMFVTERQDSNPRWIINFPTKQHWRNPSKMEWIIAGLKDLHQFIQDNHIRSIAIPPLGAGNGGLSWQEVRKQIEISMNDLVNVEIQLYEPTKEYQNAYKPSGFQKLTPARALIAELVRRYWVLGVECSLLEVQKLAWFLERSLKLFGIVSPLKCNFKAHNYGPYADNLRHLLIALDGTYLRCEKRINDAQAFDVIWFNEEQNENLRNYLDSDEMNPYKKALEYTENLIDGFESPFGMELLATVDWLIEQEKCKPDVCSLTKGLEQWGSTRIAERKVRLFNKESISIALGKLQAIKTSHVSYDNNSV</sequence>
<dbReference type="Pfam" id="PF01661">
    <property type="entry name" value="Macro"/>
    <property type="match status" value="1"/>
</dbReference>
<gene>
    <name evidence="3" type="ORF">Lnau_0497</name>
</gene>
<dbReference type="PANTHER" id="PTHR12521">
    <property type="entry name" value="PROTEIN C6ORF130"/>
    <property type="match status" value="1"/>
</dbReference>
<protein>
    <submittedName>
        <fullName evidence="3">RNase III inhibitor</fullName>
    </submittedName>
</protein>
<dbReference type="Proteomes" id="UP000054725">
    <property type="component" value="Unassembled WGS sequence"/>
</dbReference>
<dbReference type="EMBL" id="LNYO01000006">
    <property type="protein sequence ID" value="KTD38582.1"/>
    <property type="molecule type" value="Genomic_DNA"/>
</dbReference>
<dbReference type="InterPro" id="IPR043472">
    <property type="entry name" value="Macro_dom-like"/>
</dbReference>
<evidence type="ECO:0000313" key="4">
    <source>
        <dbReference type="Proteomes" id="UP000054725"/>
    </source>
</evidence>
<dbReference type="AlphaFoldDB" id="A0A0W0X251"/>
<dbReference type="SUPFAM" id="SSF52949">
    <property type="entry name" value="Macro domain-like"/>
    <property type="match status" value="1"/>
</dbReference>